<keyword evidence="4 6" id="KW-1133">Transmembrane helix</keyword>
<evidence type="ECO:0000313" key="9">
    <source>
        <dbReference type="Proteomes" id="UP000809349"/>
    </source>
</evidence>
<evidence type="ECO:0000256" key="2">
    <source>
        <dbReference type="ARBA" id="ARBA00007362"/>
    </source>
</evidence>
<protein>
    <submittedName>
        <fullName evidence="8">EamA family transporter</fullName>
    </submittedName>
</protein>
<evidence type="ECO:0000256" key="6">
    <source>
        <dbReference type="SAM" id="Phobius"/>
    </source>
</evidence>
<keyword evidence="5 6" id="KW-0472">Membrane</keyword>
<feature type="domain" description="EamA" evidence="7">
    <location>
        <begin position="156"/>
        <end position="292"/>
    </location>
</feature>
<evidence type="ECO:0000256" key="4">
    <source>
        <dbReference type="ARBA" id="ARBA00022989"/>
    </source>
</evidence>
<comment type="subcellular location">
    <subcellularLocation>
        <location evidence="1">Membrane</location>
        <topology evidence="1">Multi-pass membrane protein</topology>
    </subcellularLocation>
</comment>
<dbReference type="SUPFAM" id="SSF103481">
    <property type="entry name" value="Multidrug resistance efflux transporter EmrE"/>
    <property type="match status" value="2"/>
</dbReference>
<evidence type="ECO:0000256" key="3">
    <source>
        <dbReference type="ARBA" id="ARBA00022692"/>
    </source>
</evidence>
<comment type="caution">
    <text evidence="8">The sequence shown here is derived from an EMBL/GenBank/DDBJ whole genome shotgun (WGS) entry which is preliminary data.</text>
</comment>
<evidence type="ECO:0000256" key="1">
    <source>
        <dbReference type="ARBA" id="ARBA00004141"/>
    </source>
</evidence>
<keyword evidence="3 6" id="KW-0812">Transmembrane</keyword>
<accession>A0ABS7SQH9</accession>
<gene>
    <name evidence="8" type="ORF">I4X03_011340</name>
</gene>
<comment type="similarity">
    <text evidence="2">Belongs to the EamA transporter family.</text>
</comment>
<dbReference type="RefSeq" id="WP_223468340.1">
    <property type="nucleotide sequence ID" value="NZ_JAFBIL020000004.1"/>
</dbReference>
<dbReference type="Proteomes" id="UP000809349">
    <property type="component" value="Unassembled WGS sequence"/>
</dbReference>
<evidence type="ECO:0000256" key="5">
    <source>
        <dbReference type="ARBA" id="ARBA00023136"/>
    </source>
</evidence>
<keyword evidence="9" id="KW-1185">Reference proteome</keyword>
<evidence type="ECO:0000313" key="8">
    <source>
        <dbReference type="EMBL" id="MBZ2207855.1"/>
    </source>
</evidence>
<evidence type="ECO:0000259" key="7">
    <source>
        <dbReference type="Pfam" id="PF00892"/>
    </source>
</evidence>
<dbReference type="PANTHER" id="PTHR32322:SF2">
    <property type="entry name" value="EAMA DOMAIN-CONTAINING PROTEIN"/>
    <property type="match status" value="1"/>
</dbReference>
<feature type="transmembrane region" description="Helical" evidence="6">
    <location>
        <begin position="65"/>
        <end position="81"/>
    </location>
</feature>
<reference evidence="8 9" key="2">
    <citation type="submission" date="2021-08" db="EMBL/GenBank/DDBJ databases">
        <title>Massilia sp. R798.</title>
        <authorList>
            <person name="Baek J.H."/>
            <person name="Jung H.S."/>
            <person name="Kim K.R."/>
            <person name="Jeon C.O."/>
        </authorList>
    </citation>
    <scope>NUCLEOTIDE SEQUENCE [LARGE SCALE GENOMIC DNA]</scope>
    <source>
        <strain evidence="8 9">R798</strain>
    </source>
</reference>
<dbReference type="PANTHER" id="PTHR32322">
    <property type="entry name" value="INNER MEMBRANE TRANSPORTER"/>
    <property type="match status" value="1"/>
</dbReference>
<feature type="transmembrane region" description="Helical" evidence="6">
    <location>
        <begin position="185"/>
        <end position="206"/>
    </location>
</feature>
<dbReference type="InterPro" id="IPR037185">
    <property type="entry name" value="EmrE-like"/>
</dbReference>
<feature type="transmembrane region" description="Helical" evidence="6">
    <location>
        <begin position="250"/>
        <end position="268"/>
    </location>
</feature>
<organism evidence="8 9">
    <name type="scientific">Massilia soli</name>
    <dbReference type="NCBI Taxonomy" id="2792854"/>
    <lineage>
        <taxon>Bacteria</taxon>
        <taxon>Pseudomonadati</taxon>
        <taxon>Pseudomonadota</taxon>
        <taxon>Betaproteobacteria</taxon>
        <taxon>Burkholderiales</taxon>
        <taxon>Oxalobacteraceae</taxon>
        <taxon>Telluria group</taxon>
        <taxon>Massilia</taxon>
    </lineage>
</organism>
<dbReference type="InterPro" id="IPR050638">
    <property type="entry name" value="AA-Vitamin_Transporters"/>
</dbReference>
<dbReference type="Pfam" id="PF00892">
    <property type="entry name" value="EamA"/>
    <property type="match status" value="2"/>
</dbReference>
<feature type="transmembrane region" description="Helical" evidence="6">
    <location>
        <begin position="118"/>
        <end position="139"/>
    </location>
</feature>
<feature type="transmembrane region" description="Helical" evidence="6">
    <location>
        <begin position="151"/>
        <end position="173"/>
    </location>
</feature>
<dbReference type="InterPro" id="IPR000620">
    <property type="entry name" value="EamA_dom"/>
</dbReference>
<sequence length="312" mass="34213">MSSPLLFVIASLIWGSTFWAITLQLGDVAPAVSVAYRFALASAALFAWCLLRGDRLRLPWKVQRWSLLQGFFTFGLSYVCTYNAEQYLISALVAVLFALMVFWNPICSRFAFGTPISWRTWAAGAVAMGGVTMLFYPSISSSWKDIGDGGSGHFLLGLVLALTATIASSVGNIMVVKVREQSTNLFLTMAWSMFWGSAMVTLWALANGESFTLPAAPRYWFGLLYLSMFGSVIAFAAYFTLINRIGSSKAVYIGVITPVISVLLSMQLEHYRPGPLEWFGMILCLSSVAWVMASPEPQPAKSINLTTVPEVP</sequence>
<dbReference type="EMBL" id="JAFBIL020000004">
    <property type="protein sequence ID" value="MBZ2207855.1"/>
    <property type="molecule type" value="Genomic_DNA"/>
</dbReference>
<feature type="domain" description="EamA" evidence="7">
    <location>
        <begin position="5"/>
        <end position="135"/>
    </location>
</feature>
<name>A0ABS7SQH9_9BURK</name>
<feature type="transmembrane region" description="Helical" evidence="6">
    <location>
        <begin position="36"/>
        <end position="53"/>
    </location>
</feature>
<reference evidence="8 9" key="1">
    <citation type="submission" date="2021-01" db="EMBL/GenBank/DDBJ databases">
        <authorList>
            <person name="Ruan W."/>
            <person name="Khan S.A."/>
            <person name="Jeon C.O."/>
        </authorList>
    </citation>
    <scope>NUCLEOTIDE SEQUENCE [LARGE SCALE GENOMIC DNA]</scope>
    <source>
        <strain evidence="8 9">R798</strain>
    </source>
</reference>
<feature type="transmembrane region" description="Helical" evidence="6">
    <location>
        <begin position="87"/>
        <end position="106"/>
    </location>
</feature>
<feature type="transmembrane region" description="Helical" evidence="6">
    <location>
        <begin position="218"/>
        <end position="238"/>
    </location>
</feature>
<proteinExistence type="inferred from homology"/>